<evidence type="ECO:0000313" key="12">
    <source>
        <dbReference type="Proteomes" id="UP000654471"/>
    </source>
</evidence>
<dbReference type="InterPro" id="IPR033463">
    <property type="entry name" value="sCache_3"/>
</dbReference>
<dbReference type="PANTHER" id="PTHR43156">
    <property type="entry name" value="STAGE II SPORULATION PROTEIN E-RELATED"/>
    <property type="match status" value="1"/>
</dbReference>
<evidence type="ECO:0000256" key="7">
    <source>
        <dbReference type="SAM" id="MobiDB-lite"/>
    </source>
</evidence>
<keyword evidence="5 8" id="KW-1133">Transmembrane helix</keyword>
<organism evidence="11 12">
    <name type="scientific">Streptomyces albospinus</name>
    <dbReference type="NCBI Taxonomy" id="285515"/>
    <lineage>
        <taxon>Bacteria</taxon>
        <taxon>Bacillati</taxon>
        <taxon>Actinomycetota</taxon>
        <taxon>Actinomycetes</taxon>
        <taxon>Kitasatosporales</taxon>
        <taxon>Streptomycetaceae</taxon>
        <taxon>Streptomyces</taxon>
    </lineage>
</organism>
<dbReference type="SUPFAM" id="SSF55874">
    <property type="entry name" value="ATPase domain of HSP90 chaperone/DNA topoisomerase II/histidine kinase"/>
    <property type="match status" value="1"/>
</dbReference>
<evidence type="ECO:0000313" key="11">
    <source>
        <dbReference type="EMBL" id="GGU46424.1"/>
    </source>
</evidence>
<accession>A0ABQ2UNJ5</accession>
<keyword evidence="3 8" id="KW-0812">Transmembrane</keyword>
<protein>
    <submittedName>
        <fullName evidence="11">Histidine kinase</fullName>
    </submittedName>
</protein>
<dbReference type="Pfam" id="PF13185">
    <property type="entry name" value="GAF_2"/>
    <property type="match status" value="1"/>
</dbReference>
<dbReference type="InterPro" id="IPR001932">
    <property type="entry name" value="PPM-type_phosphatase-like_dom"/>
</dbReference>
<dbReference type="Gene3D" id="3.30.565.10">
    <property type="entry name" value="Histidine kinase-like ATPase, C-terminal domain"/>
    <property type="match status" value="1"/>
</dbReference>
<feature type="region of interest" description="Disordered" evidence="7">
    <location>
        <begin position="607"/>
        <end position="639"/>
    </location>
</feature>
<dbReference type="InterPro" id="IPR029016">
    <property type="entry name" value="GAF-like_dom_sf"/>
</dbReference>
<keyword evidence="4" id="KW-0378">Hydrolase</keyword>
<feature type="domain" description="PPM-type phosphatase" evidence="10">
    <location>
        <begin position="524"/>
        <end position="787"/>
    </location>
</feature>
<dbReference type="Pfam" id="PF07228">
    <property type="entry name" value="SpoIIE"/>
    <property type="match status" value="1"/>
</dbReference>
<keyword evidence="11" id="KW-0418">Kinase</keyword>
<dbReference type="Gene3D" id="3.30.450.20">
    <property type="entry name" value="PAS domain"/>
    <property type="match status" value="2"/>
</dbReference>
<name>A0ABQ2UNJ5_9ACTN</name>
<evidence type="ECO:0000256" key="4">
    <source>
        <dbReference type="ARBA" id="ARBA00022801"/>
    </source>
</evidence>
<proteinExistence type="predicted"/>
<feature type="transmembrane region" description="Helical" evidence="8">
    <location>
        <begin position="169"/>
        <end position="190"/>
    </location>
</feature>
<evidence type="ECO:0000256" key="1">
    <source>
        <dbReference type="ARBA" id="ARBA00004651"/>
    </source>
</evidence>
<evidence type="ECO:0000256" key="3">
    <source>
        <dbReference type="ARBA" id="ARBA00022692"/>
    </source>
</evidence>
<comment type="caution">
    <text evidence="11">The sequence shown here is derived from an EMBL/GenBank/DDBJ whole genome shotgun (WGS) entry which is preliminary data.</text>
</comment>
<dbReference type="Pfam" id="PF13581">
    <property type="entry name" value="HATPase_c_2"/>
    <property type="match status" value="1"/>
</dbReference>
<evidence type="ECO:0000256" key="8">
    <source>
        <dbReference type="SAM" id="Phobius"/>
    </source>
</evidence>
<gene>
    <name evidence="11" type="ORF">GCM10010211_07430</name>
</gene>
<evidence type="ECO:0000259" key="9">
    <source>
        <dbReference type="SMART" id="SM00065"/>
    </source>
</evidence>
<reference evidence="12" key="1">
    <citation type="journal article" date="2019" name="Int. J. Syst. Evol. Microbiol.">
        <title>The Global Catalogue of Microorganisms (GCM) 10K type strain sequencing project: providing services to taxonomists for standard genome sequencing and annotation.</title>
        <authorList>
            <consortium name="The Broad Institute Genomics Platform"/>
            <consortium name="The Broad Institute Genome Sequencing Center for Infectious Disease"/>
            <person name="Wu L."/>
            <person name="Ma J."/>
        </authorList>
    </citation>
    <scope>NUCLEOTIDE SEQUENCE [LARGE SCALE GENOMIC DNA]</scope>
    <source>
        <strain evidence="12">JCM 3399</strain>
    </source>
</reference>
<dbReference type="Pfam" id="PF17203">
    <property type="entry name" value="sCache_3_2"/>
    <property type="match status" value="1"/>
</dbReference>
<dbReference type="SUPFAM" id="SSF55781">
    <property type="entry name" value="GAF domain-like"/>
    <property type="match status" value="1"/>
</dbReference>
<evidence type="ECO:0000256" key="2">
    <source>
        <dbReference type="ARBA" id="ARBA00022475"/>
    </source>
</evidence>
<dbReference type="RefSeq" id="WP_189296324.1">
    <property type="nucleotide sequence ID" value="NZ_BMRP01000002.1"/>
</dbReference>
<evidence type="ECO:0000256" key="5">
    <source>
        <dbReference type="ARBA" id="ARBA00022989"/>
    </source>
</evidence>
<dbReference type="EMBL" id="BMRP01000002">
    <property type="protein sequence ID" value="GGU46424.1"/>
    <property type="molecule type" value="Genomic_DNA"/>
</dbReference>
<dbReference type="Proteomes" id="UP000654471">
    <property type="component" value="Unassembled WGS sequence"/>
</dbReference>
<dbReference type="InterPro" id="IPR003594">
    <property type="entry name" value="HATPase_dom"/>
</dbReference>
<dbReference type="SUPFAM" id="SSF81606">
    <property type="entry name" value="PP2C-like"/>
    <property type="match status" value="1"/>
</dbReference>
<feature type="compositionally biased region" description="Basic and acidic residues" evidence="7">
    <location>
        <begin position="607"/>
        <end position="628"/>
    </location>
</feature>
<dbReference type="SMART" id="SM00065">
    <property type="entry name" value="GAF"/>
    <property type="match status" value="1"/>
</dbReference>
<dbReference type="InterPro" id="IPR036457">
    <property type="entry name" value="PPM-type-like_dom_sf"/>
</dbReference>
<sequence length="939" mass="98883">MLSVHSVAGQVLALQLALVVLLVLAAGVALALQAQGASLAEAEQRSVVAAQAFAHAPGTRAAMQSADPSAALQPKAEEARREAGLDYLVAFSPSGIRWTHPDPKLIGTHVPGGYGKALAGKAYTSTSQSALGRAVDTTVPVTDSRGAVVGLVAAGIKVQRTNEWALQRLPLLIGSAAGALVVGTAGAALVSRRLRRQTRGLDPAEMTRMYDHHDAVLHAVREGVLIIGGNGRLLLANDEARRLLDLPGDAEHRPVTELGLEPGMAGLLASGRPATDEVHPAGGRLLAVNARPTAPYGGPAGSAVTLRDTTELQALTGKAEVAQGRLKLLYDAGMRIGSTLDMARTAEELADVAIPRFADLVSVELLEPVLRGDEPAGEHGPMRRLAVRGVPEDSAIYRVGEQIRFAPGALLTASLADSRPVLVRDLRTSPDWRAQDPVGTQRVLDNGIRSLIAVPLRARGVVLGLVNFWRAETSDVFEAEDLSFAEELAARAAVSIDNARRFTREHATTITLQRSLLPQTLPAQTALQVAHRYLPARAGVGGDWFDLIPLPGARVALVVGDVVGHGLHAAATMGRLRTAVHNFSALDLPPDELLGHLDELVSHIDTAEARTGGGRDDDAPAAGEESREQPAAPDEAYGADAGAGTDEVLLVGDSSAGITGATCLYAIYDPVDGRATLARAGHPGPALVLPDGTVSFPDVPVSPPLGLGGSMPVETAELTLPEGSRLVLYTDGLIEDRDRDIDTGLALLRTTLADAPDRTPEQTCTAVLDAMLPERPGDDIALLVARTRLLAPDRIAEWDVPSDPAAVGPVRSACMSTLESWGLDGIGFTTELILSELITNAIRYGAQPIRVRLLHDRALICEVSDGTSASPHLRRAATTDEGGRGLFLVAQFAQRWGTRYTPGGKVIWTEQSLDEAPGPAAPESDRMDALLDRWDESAR</sequence>
<evidence type="ECO:0000259" key="10">
    <source>
        <dbReference type="SMART" id="SM00331"/>
    </source>
</evidence>
<evidence type="ECO:0000256" key="6">
    <source>
        <dbReference type="ARBA" id="ARBA00023136"/>
    </source>
</evidence>
<keyword evidence="6 8" id="KW-0472">Membrane</keyword>
<dbReference type="InterPro" id="IPR052016">
    <property type="entry name" value="Bact_Sigma-Reg"/>
</dbReference>
<dbReference type="CDD" id="cd16936">
    <property type="entry name" value="HATPase_RsbW-like"/>
    <property type="match status" value="1"/>
</dbReference>
<dbReference type="InterPro" id="IPR036890">
    <property type="entry name" value="HATPase_C_sf"/>
</dbReference>
<dbReference type="PANTHER" id="PTHR43156:SF2">
    <property type="entry name" value="STAGE II SPORULATION PROTEIN E"/>
    <property type="match status" value="1"/>
</dbReference>
<dbReference type="SMART" id="SM00331">
    <property type="entry name" value="PP2C_SIG"/>
    <property type="match status" value="1"/>
</dbReference>
<keyword evidence="12" id="KW-1185">Reference proteome</keyword>
<dbReference type="Gene3D" id="3.60.40.10">
    <property type="entry name" value="PPM-type phosphatase domain"/>
    <property type="match status" value="1"/>
</dbReference>
<keyword evidence="11" id="KW-0808">Transferase</keyword>
<keyword evidence="2" id="KW-1003">Cell membrane</keyword>
<dbReference type="SUPFAM" id="SSF103190">
    <property type="entry name" value="Sensory domain-like"/>
    <property type="match status" value="1"/>
</dbReference>
<comment type="subcellular location">
    <subcellularLocation>
        <location evidence="1">Cell membrane</location>
        <topology evidence="1">Multi-pass membrane protein</topology>
    </subcellularLocation>
</comment>
<dbReference type="InterPro" id="IPR003018">
    <property type="entry name" value="GAF"/>
</dbReference>
<dbReference type="InterPro" id="IPR029151">
    <property type="entry name" value="Sensor-like_sf"/>
</dbReference>
<dbReference type="GO" id="GO:0016301">
    <property type="term" value="F:kinase activity"/>
    <property type="evidence" value="ECO:0007669"/>
    <property type="project" value="UniProtKB-KW"/>
</dbReference>
<feature type="domain" description="GAF" evidence="9">
    <location>
        <begin position="341"/>
        <end position="506"/>
    </location>
</feature>
<dbReference type="Gene3D" id="3.30.450.40">
    <property type="match status" value="1"/>
</dbReference>